<evidence type="ECO:0000313" key="2">
    <source>
        <dbReference type="EMBL" id="RDX96535.1"/>
    </source>
</evidence>
<feature type="non-terminal residue" evidence="2">
    <location>
        <position position="1"/>
    </location>
</feature>
<evidence type="ECO:0000313" key="3">
    <source>
        <dbReference type="Proteomes" id="UP000257109"/>
    </source>
</evidence>
<gene>
    <name evidence="2" type="ORF">CR513_20790</name>
</gene>
<organism evidence="2 3">
    <name type="scientific">Mucuna pruriens</name>
    <name type="common">Velvet bean</name>
    <name type="synonym">Dolichos pruriens</name>
    <dbReference type="NCBI Taxonomy" id="157652"/>
    <lineage>
        <taxon>Eukaryota</taxon>
        <taxon>Viridiplantae</taxon>
        <taxon>Streptophyta</taxon>
        <taxon>Embryophyta</taxon>
        <taxon>Tracheophyta</taxon>
        <taxon>Spermatophyta</taxon>
        <taxon>Magnoliopsida</taxon>
        <taxon>eudicotyledons</taxon>
        <taxon>Gunneridae</taxon>
        <taxon>Pentapetalae</taxon>
        <taxon>rosids</taxon>
        <taxon>fabids</taxon>
        <taxon>Fabales</taxon>
        <taxon>Fabaceae</taxon>
        <taxon>Papilionoideae</taxon>
        <taxon>50 kb inversion clade</taxon>
        <taxon>NPAAA clade</taxon>
        <taxon>indigoferoid/millettioid clade</taxon>
        <taxon>Phaseoleae</taxon>
        <taxon>Mucuna</taxon>
    </lineage>
</organism>
<dbReference type="OrthoDB" id="1305902at2759"/>
<dbReference type="AlphaFoldDB" id="A0A371H182"/>
<evidence type="ECO:0000256" key="1">
    <source>
        <dbReference type="SAM" id="MobiDB-lite"/>
    </source>
</evidence>
<feature type="region of interest" description="Disordered" evidence="1">
    <location>
        <begin position="1"/>
        <end position="27"/>
    </location>
</feature>
<comment type="caution">
    <text evidence="2">The sequence shown here is derived from an EMBL/GenBank/DDBJ whole genome shotgun (WGS) entry which is preliminary data.</text>
</comment>
<accession>A0A371H182</accession>
<sequence>MIDAASGGALMDKTPATTGHQISNMASNTQQFETRRAATSWMVNKVGAIDNLRLENQLAELTSLVRQLVAGQHKPSVAARACGICTSVEHPTGMCHTLQETESDHPESVGSIVSLRSGRELPQRATPQQRLILADAKSEPEVDSQMPQQARSIPLLFPT</sequence>
<name>A0A371H182_MUCPR</name>
<keyword evidence="3" id="KW-1185">Reference proteome</keyword>
<feature type="compositionally biased region" description="Polar residues" evidence="1">
    <location>
        <begin position="15"/>
        <end position="27"/>
    </location>
</feature>
<feature type="region of interest" description="Disordered" evidence="1">
    <location>
        <begin position="137"/>
        <end position="159"/>
    </location>
</feature>
<protein>
    <submittedName>
        <fullName evidence="2">Uncharacterized protein</fullName>
    </submittedName>
</protein>
<dbReference type="EMBL" id="QJKJ01003859">
    <property type="protein sequence ID" value="RDX96535.1"/>
    <property type="molecule type" value="Genomic_DNA"/>
</dbReference>
<proteinExistence type="predicted"/>
<reference evidence="2" key="1">
    <citation type="submission" date="2018-05" db="EMBL/GenBank/DDBJ databases">
        <title>Draft genome of Mucuna pruriens seed.</title>
        <authorList>
            <person name="Nnadi N.E."/>
            <person name="Vos R."/>
            <person name="Hasami M.H."/>
            <person name="Devisetty U.K."/>
            <person name="Aguiy J.C."/>
        </authorList>
    </citation>
    <scope>NUCLEOTIDE SEQUENCE [LARGE SCALE GENOMIC DNA]</scope>
    <source>
        <strain evidence="2">JCA_2017</strain>
    </source>
</reference>
<dbReference type="Proteomes" id="UP000257109">
    <property type="component" value="Unassembled WGS sequence"/>
</dbReference>